<dbReference type="PANTHER" id="PTHR33446">
    <property type="entry name" value="PROTEIN TONB-RELATED"/>
    <property type="match status" value="1"/>
</dbReference>
<organism evidence="13 14">
    <name type="scientific">Ferrimonas lipolytica</name>
    <dbReference type="NCBI Taxonomy" id="2724191"/>
    <lineage>
        <taxon>Bacteria</taxon>
        <taxon>Pseudomonadati</taxon>
        <taxon>Pseudomonadota</taxon>
        <taxon>Gammaproteobacteria</taxon>
        <taxon>Alteromonadales</taxon>
        <taxon>Ferrimonadaceae</taxon>
        <taxon>Ferrimonas</taxon>
    </lineage>
</organism>
<evidence type="ECO:0000256" key="5">
    <source>
        <dbReference type="ARBA" id="ARBA00022519"/>
    </source>
</evidence>
<proteinExistence type="inferred from homology"/>
<keyword evidence="4 10" id="KW-1003">Cell membrane</keyword>
<evidence type="ECO:0000313" key="13">
    <source>
        <dbReference type="EMBL" id="QIZ78671.1"/>
    </source>
</evidence>
<evidence type="ECO:0000256" key="8">
    <source>
        <dbReference type="ARBA" id="ARBA00022989"/>
    </source>
</evidence>
<keyword evidence="14" id="KW-1185">Reference proteome</keyword>
<dbReference type="GO" id="GO:0031992">
    <property type="term" value="F:energy transducer activity"/>
    <property type="evidence" value="ECO:0007669"/>
    <property type="project" value="InterPro"/>
</dbReference>
<evidence type="ECO:0000256" key="6">
    <source>
        <dbReference type="ARBA" id="ARBA00022692"/>
    </source>
</evidence>
<evidence type="ECO:0000256" key="10">
    <source>
        <dbReference type="RuleBase" id="RU362123"/>
    </source>
</evidence>
<keyword evidence="5 10" id="KW-0997">Cell inner membrane</keyword>
<feature type="region of interest" description="Disordered" evidence="11">
    <location>
        <begin position="46"/>
        <end position="67"/>
    </location>
</feature>
<dbReference type="InterPro" id="IPR051045">
    <property type="entry name" value="TonB-dependent_transducer"/>
</dbReference>
<dbReference type="GO" id="GO:0015891">
    <property type="term" value="P:siderophore transport"/>
    <property type="evidence" value="ECO:0007669"/>
    <property type="project" value="InterPro"/>
</dbReference>
<keyword evidence="10" id="KW-0735">Signal-anchor</keyword>
<dbReference type="AlphaFoldDB" id="A0A6H1UHW0"/>
<evidence type="ECO:0000256" key="3">
    <source>
        <dbReference type="ARBA" id="ARBA00022448"/>
    </source>
</evidence>
<dbReference type="NCBIfam" id="TIGR01352">
    <property type="entry name" value="tonB_Cterm"/>
    <property type="match status" value="1"/>
</dbReference>
<dbReference type="Proteomes" id="UP000501602">
    <property type="component" value="Chromosome"/>
</dbReference>
<dbReference type="GO" id="GO:0055085">
    <property type="term" value="P:transmembrane transport"/>
    <property type="evidence" value="ECO:0007669"/>
    <property type="project" value="InterPro"/>
</dbReference>
<evidence type="ECO:0000256" key="4">
    <source>
        <dbReference type="ARBA" id="ARBA00022475"/>
    </source>
</evidence>
<feature type="compositionally biased region" description="Low complexity" evidence="11">
    <location>
        <begin position="55"/>
        <end position="67"/>
    </location>
</feature>
<dbReference type="SUPFAM" id="SSF74653">
    <property type="entry name" value="TolA/TonB C-terminal domain"/>
    <property type="match status" value="1"/>
</dbReference>
<evidence type="ECO:0000313" key="14">
    <source>
        <dbReference type="Proteomes" id="UP000501602"/>
    </source>
</evidence>
<sequence>MTALLRLLIAIAVSWVLVYWLPTYLNQRQRLTITDTTTVVPMIIPAPEQRPDSSKPAPQKMAPKQPQIRSVATSVAHNNPATVAITLSPLQLAPPQMSNIELAPLANQFASLSEVDQAPKLLRYIAPKMPVAARSKGINGKVMLRLVVAANGDVLQAEVLSAQPEQLFEQAALTAAKQWQFKPAQINQQAVAVYLDVPLNFQLN</sequence>
<dbReference type="EMBL" id="CP051180">
    <property type="protein sequence ID" value="QIZ78671.1"/>
    <property type="molecule type" value="Genomic_DNA"/>
</dbReference>
<evidence type="ECO:0000256" key="9">
    <source>
        <dbReference type="ARBA" id="ARBA00023136"/>
    </source>
</evidence>
<comment type="similarity">
    <text evidence="2 10">Belongs to the TonB family.</text>
</comment>
<name>A0A6H1UHW0_9GAMM</name>
<accession>A0A6H1UHW0</accession>
<reference evidence="13 14" key="1">
    <citation type="submission" date="2020-04" db="EMBL/GenBank/DDBJ databases">
        <title>Ferrimonas sp. S7 isolated from sea water.</title>
        <authorList>
            <person name="Bae S.S."/>
            <person name="Baek K."/>
        </authorList>
    </citation>
    <scope>NUCLEOTIDE SEQUENCE [LARGE SCALE GENOMIC DNA]</scope>
    <source>
        <strain evidence="13 14">S7</strain>
    </source>
</reference>
<dbReference type="GO" id="GO:0030288">
    <property type="term" value="C:outer membrane-bounded periplasmic space"/>
    <property type="evidence" value="ECO:0007669"/>
    <property type="project" value="InterPro"/>
</dbReference>
<feature type="domain" description="TonB C-terminal" evidence="12">
    <location>
        <begin position="114"/>
        <end position="204"/>
    </location>
</feature>
<keyword evidence="6 10" id="KW-0812">Transmembrane</keyword>
<evidence type="ECO:0000259" key="12">
    <source>
        <dbReference type="PROSITE" id="PS52015"/>
    </source>
</evidence>
<protein>
    <recommendedName>
        <fullName evidence="10">Protein TonB</fullName>
    </recommendedName>
</protein>
<evidence type="ECO:0000256" key="7">
    <source>
        <dbReference type="ARBA" id="ARBA00022927"/>
    </source>
</evidence>
<dbReference type="Gene3D" id="3.30.1150.10">
    <property type="match status" value="1"/>
</dbReference>
<dbReference type="Pfam" id="PF03544">
    <property type="entry name" value="TonB_C"/>
    <property type="match status" value="1"/>
</dbReference>
<dbReference type="InterPro" id="IPR006260">
    <property type="entry name" value="TonB/TolA_C"/>
</dbReference>
<dbReference type="GO" id="GO:0098797">
    <property type="term" value="C:plasma membrane protein complex"/>
    <property type="evidence" value="ECO:0007669"/>
    <property type="project" value="TreeGrafter"/>
</dbReference>
<dbReference type="RefSeq" id="WP_168662857.1">
    <property type="nucleotide sequence ID" value="NZ_CP051180.1"/>
</dbReference>
<dbReference type="PANTHER" id="PTHR33446:SF2">
    <property type="entry name" value="PROTEIN TONB"/>
    <property type="match status" value="1"/>
</dbReference>
<feature type="transmembrane region" description="Helical" evidence="10">
    <location>
        <begin position="7"/>
        <end position="25"/>
    </location>
</feature>
<keyword evidence="7 10" id="KW-0653">Protein transport</keyword>
<keyword evidence="8 10" id="KW-1133">Transmembrane helix</keyword>
<dbReference type="KEGG" id="fes:HER31_18260"/>
<comment type="subcellular location">
    <subcellularLocation>
        <location evidence="1 10">Cell inner membrane</location>
        <topology evidence="1 10">Single-pass membrane protein</topology>
        <orientation evidence="1 10">Periplasmic side</orientation>
    </subcellularLocation>
</comment>
<evidence type="ECO:0000256" key="11">
    <source>
        <dbReference type="SAM" id="MobiDB-lite"/>
    </source>
</evidence>
<dbReference type="InterPro" id="IPR037682">
    <property type="entry name" value="TonB_C"/>
</dbReference>
<keyword evidence="3 10" id="KW-0813">Transport</keyword>
<dbReference type="PROSITE" id="PS52015">
    <property type="entry name" value="TONB_CTD"/>
    <property type="match status" value="1"/>
</dbReference>
<dbReference type="PRINTS" id="PR01374">
    <property type="entry name" value="TONBPROTEIN"/>
</dbReference>
<evidence type="ECO:0000256" key="2">
    <source>
        <dbReference type="ARBA" id="ARBA00006555"/>
    </source>
</evidence>
<keyword evidence="9 10" id="KW-0472">Membrane</keyword>
<comment type="function">
    <text evidence="10">Interacts with outer membrane receptor proteins that carry out high-affinity binding and energy dependent uptake into the periplasmic space of specific substrates. It could act to transduce energy from the cytoplasmic membrane to specific energy-requiring processes in the outer membrane, resulting in the release into the periplasm of ligands bound by these outer membrane proteins.</text>
</comment>
<dbReference type="InterPro" id="IPR003538">
    <property type="entry name" value="TonB"/>
</dbReference>
<evidence type="ECO:0000256" key="1">
    <source>
        <dbReference type="ARBA" id="ARBA00004383"/>
    </source>
</evidence>
<gene>
    <name evidence="13" type="ORF">HER31_18260</name>
</gene>
<dbReference type="GO" id="GO:0015031">
    <property type="term" value="P:protein transport"/>
    <property type="evidence" value="ECO:0007669"/>
    <property type="project" value="UniProtKB-UniRule"/>
</dbReference>